<keyword evidence="5 6" id="KW-0539">Nucleus</keyword>
<evidence type="ECO:0000313" key="10">
    <source>
        <dbReference type="Proteomes" id="UP001279734"/>
    </source>
</evidence>
<keyword evidence="3 6" id="KW-0805">Transcription regulation</keyword>
<dbReference type="EMBL" id="BSYO01000012">
    <property type="protein sequence ID" value="GMH13239.1"/>
    <property type="molecule type" value="Genomic_DNA"/>
</dbReference>
<comment type="subcellular location">
    <subcellularLocation>
        <location evidence="1 6">Nucleus</location>
    </subcellularLocation>
</comment>
<comment type="caution">
    <text evidence="9">The sequence shown here is derived from an EMBL/GenBank/DDBJ whole genome shotgun (WGS) entry which is preliminary data.</text>
</comment>
<protein>
    <recommendedName>
        <fullName evidence="6">Enhancer of polycomb-like protein</fullName>
    </recommendedName>
</protein>
<feature type="compositionally biased region" description="Low complexity" evidence="7">
    <location>
        <begin position="319"/>
        <end position="328"/>
    </location>
</feature>
<dbReference type="GO" id="GO:0005634">
    <property type="term" value="C:nucleus"/>
    <property type="evidence" value="ECO:0007669"/>
    <property type="project" value="UniProtKB-SubCell"/>
</dbReference>
<reference evidence="9" key="1">
    <citation type="submission" date="2023-05" db="EMBL/GenBank/DDBJ databases">
        <title>Nepenthes gracilis genome sequencing.</title>
        <authorList>
            <person name="Fukushima K."/>
        </authorList>
    </citation>
    <scope>NUCLEOTIDE SEQUENCE</scope>
    <source>
        <strain evidence="9">SING2019-196</strain>
    </source>
</reference>
<feature type="region of interest" description="Disordered" evidence="7">
    <location>
        <begin position="308"/>
        <end position="332"/>
    </location>
</feature>
<accession>A0AAD3SLZ1</accession>
<evidence type="ECO:0000256" key="4">
    <source>
        <dbReference type="ARBA" id="ARBA00023163"/>
    </source>
</evidence>
<dbReference type="Pfam" id="PF10513">
    <property type="entry name" value="EPL1"/>
    <property type="match status" value="1"/>
</dbReference>
<evidence type="ECO:0000313" key="9">
    <source>
        <dbReference type="EMBL" id="GMH13239.1"/>
    </source>
</evidence>
<name>A0AAD3SLZ1_NEPGR</name>
<comment type="similarity">
    <text evidence="2 6">Belongs to the enhancer of polycomb family.</text>
</comment>
<dbReference type="GO" id="GO:0035267">
    <property type="term" value="C:NuA4 histone acetyltransferase complex"/>
    <property type="evidence" value="ECO:0007669"/>
    <property type="project" value="InterPro"/>
</dbReference>
<evidence type="ECO:0000256" key="5">
    <source>
        <dbReference type="ARBA" id="ARBA00023242"/>
    </source>
</evidence>
<dbReference type="InterPro" id="IPR024943">
    <property type="entry name" value="Enhancer_polycomb"/>
</dbReference>
<keyword evidence="4 6" id="KW-0804">Transcription</keyword>
<evidence type="ECO:0000256" key="6">
    <source>
        <dbReference type="RuleBase" id="RU361124"/>
    </source>
</evidence>
<feature type="region of interest" description="Disordered" evidence="7">
    <location>
        <begin position="364"/>
        <end position="383"/>
    </location>
</feature>
<gene>
    <name evidence="9" type="ORF">Nepgr_015080</name>
</gene>
<evidence type="ECO:0000256" key="3">
    <source>
        <dbReference type="ARBA" id="ARBA00023015"/>
    </source>
</evidence>
<organism evidence="9 10">
    <name type="scientific">Nepenthes gracilis</name>
    <name type="common">Slender pitcher plant</name>
    <dbReference type="NCBI Taxonomy" id="150966"/>
    <lineage>
        <taxon>Eukaryota</taxon>
        <taxon>Viridiplantae</taxon>
        <taxon>Streptophyta</taxon>
        <taxon>Embryophyta</taxon>
        <taxon>Tracheophyta</taxon>
        <taxon>Spermatophyta</taxon>
        <taxon>Magnoliopsida</taxon>
        <taxon>eudicotyledons</taxon>
        <taxon>Gunneridae</taxon>
        <taxon>Pentapetalae</taxon>
        <taxon>Caryophyllales</taxon>
        <taxon>Nepenthaceae</taxon>
        <taxon>Nepenthes</taxon>
    </lineage>
</organism>
<keyword evidence="10" id="KW-1185">Reference proteome</keyword>
<dbReference type="GO" id="GO:0006357">
    <property type="term" value="P:regulation of transcription by RNA polymerase II"/>
    <property type="evidence" value="ECO:0007669"/>
    <property type="project" value="InterPro"/>
</dbReference>
<feature type="compositionally biased region" description="Basic residues" evidence="7">
    <location>
        <begin position="364"/>
        <end position="373"/>
    </location>
</feature>
<dbReference type="InterPro" id="IPR019542">
    <property type="entry name" value="Enhancer_polycomb-like_N"/>
</dbReference>
<evidence type="ECO:0000259" key="8">
    <source>
        <dbReference type="Pfam" id="PF10513"/>
    </source>
</evidence>
<proteinExistence type="inferred from homology"/>
<dbReference type="AlphaFoldDB" id="A0AAD3SLZ1"/>
<evidence type="ECO:0000256" key="7">
    <source>
        <dbReference type="SAM" id="MobiDB-lite"/>
    </source>
</evidence>
<feature type="domain" description="Enhancer of polycomb-like N-terminal" evidence="8">
    <location>
        <begin position="537"/>
        <end position="623"/>
    </location>
</feature>
<evidence type="ECO:0000256" key="1">
    <source>
        <dbReference type="ARBA" id="ARBA00004123"/>
    </source>
</evidence>
<sequence>MPLVGMRRSMRVFVPKTTDGEGVMVLRSGTRLWVESGDRNFRGKERNEWLRLIDGGGDGGSLVHHKENSWHEGSVLKQEAEEIEVDADEKSVLGSVNSEPSGSLEGDGCVDKMYGNLYRRKRKSFDKKKSDLLDDSDGEKRKSDKLYGLYFVRRQRRKIAESSGSVHACNSGMSNIQEENDDDHGLLSAVVDSSSVRSCRFARLLSSVLSHLTVAQLGLMELSAFLLSRPFSSIFASCGLISSRYDHTCTQSFGFCNILGARQFIPLFSLHFSAAPVSFGHLHASMAFRAVHLSSVLVLHSADMQGKDKSCSESDEDLCSSSQRSSSQNNLAAPRVDDFGDVEVDLNFGVANLLATRGLKNRRRRSLRTRRARNPSPIGMHRSNASLDQKKLSCPFLANNHELRRSSRKSSNDIKEVKSTLICLGEDTDYSVCCSANILVVESDKCYRVERASIMLETSAPNQWIIAVKLGGSIRYQVKADTEIKPSSSNRFTHAVIWAGGSGWKLEFSDREGWTTFRELYKICGERNAVPPSPVVKNILVPGVRQVSPQRDTVNAAFVRPNSYITLNDELSRVFLRQTANYDMDSEDEEWLKEFNNELNAGTEPLEHVSEESFELMIDAFEKNVFCSPEDYNFDEIEAANVCLDNCRRENVESVHCYWMKKRKQKGAPLVRVFQLNQPRKAEVIAKPVLRKKRSLQRNAARGGRGKERSILLGLEAEQGAWEGQISTLRVEKAKAEAERSIALAICKRQRAQFLMGNGDLAMYRAIMAISIAQAAAAPQVAELHESAAHFLD</sequence>
<evidence type="ECO:0000256" key="2">
    <source>
        <dbReference type="ARBA" id="ARBA00008035"/>
    </source>
</evidence>
<dbReference type="PANTHER" id="PTHR14898">
    <property type="entry name" value="ENHANCER OF POLYCOMB"/>
    <property type="match status" value="1"/>
</dbReference>
<dbReference type="Proteomes" id="UP001279734">
    <property type="component" value="Unassembled WGS sequence"/>
</dbReference>